<feature type="non-terminal residue" evidence="2">
    <location>
        <position position="85"/>
    </location>
</feature>
<accession>A0A8J2LEQ8</accession>
<gene>
    <name evidence="2" type="ORF">AFUS01_LOCUS44049</name>
</gene>
<organism evidence="2 3">
    <name type="scientific">Allacma fusca</name>
    <dbReference type="NCBI Taxonomy" id="39272"/>
    <lineage>
        <taxon>Eukaryota</taxon>
        <taxon>Metazoa</taxon>
        <taxon>Ecdysozoa</taxon>
        <taxon>Arthropoda</taxon>
        <taxon>Hexapoda</taxon>
        <taxon>Collembola</taxon>
        <taxon>Symphypleona</taxon>
        <taxon>Sminthuridae</taxon>
        <taxon>Allacma</taxon>
    </lineage>
</organism>
<proteinExistence type="predicted"/>
<evidence type="ECO:0000313" key="2">
    <source>
        <dbReference type="EMBL" id="CAG7834557.1"/>
    </source>
</evidence>
<feature type="region of interest" description="Disordered" evidence="1">
    <location>
        <begin position="1"/>
        <end position="85"/>
    </location>
</feature>
<evidence type="ECO:0000313" key="3">
    <source>
        <dbReference type="Proteomes" id="UP000708208"/>
    </source>
</evidence>
<dbReference type="EMBL" id="CAJVCH010570283">
    <property type="protein sequence ID" value="CAG7834557.1"/>
    <property type="molecule type" value="Genomic_DNA"/>
</dbReference>
<protein>
    <submittedName>
        <fullName evidence="2">Uncharacterized protein</fullName>
    </submittedName>
</protein>
<reference evidence="2" key="1">
    <citation type="submission" date="2021-06" db="EMBL/GenBank/DDBJ databases">
        <authorList>
            <person name="Hodson N. C."/>
            <person name="Mongue J. A."/>
            <person name="Jaron S. K."/>
        </authorList>
    </citation>
    <scope>NUCLEOTIDE SEQUENCE</scope>
</reference>
<dbReference type="AlphaFoldDB" id="A0A8J2LEQ8"/>
<sequence length="85" mass="9092">AGANVPALTEEKIGSSTGNKTSDNVADNEPLEKRPKISDEQRKKISKGSKTDATGDEKRKGGPSFTLPYSITAPTKETRKKAGKF</sequence>
<dbReference type="Proteomes" id="UP000708208">
    <property type="component" value="Unassembled WGS sequence"/>
</dbReference>
<comment type="caution">
    <text evidence="2">The sequence shown here is derived from an EMBL/GenBank/DDBJ whole genome shotgun (WGS) entry which is preliminary data.</text>
</comment>
<keyword evidence="3" id="KW-1185">Reference proteome</keyword>
<name>A0A8J2LEQ8_9HEXA</name>
<feature type="compositionally biased region" description="Polar residues" evidence="1">
    <location>
        <begin position="14"/>
        <end position="25"/>
    </location>
</feature>
<evidence type="ECO:0000256" key="1">
    <source>
        <dbReference type="SAM" id="MobiDB-lite"/>
    </source>
</evidence>
<feature type="non-terminal residue" evidence="2">
    <location>
        <position position="1"/>
    </location>
</feature>
<feature type="compositionally biased region" description="Basic and acidic residues" evidence="1">
    <location>
        <begin position="30"/>
        <end position="60"/>
    </location>
</feature>